<gene>
    <name evidence="1" type="ORF">EQU24_17785</name>
</gene>
<protein>
    <submittedName>
        <fullName evidence="1">DUF29 domain-containing protein</fullName>
    </submittedName>
</protein>
<keyword evidence="2" id="KW-1185">Reference proteome</keyword>
<dbReference type="Proteomes" id="UP000305881">
    <property type="component" value="Chromosome"/>
</dbReference>
<evidence type="ECO:0000313" key="2">
    <source>
        <dbReference type="Proteomes" id="UP000305881"/>
    </source>
</evidence>
<organism evidence="1 2">
    <name type="scientific">Methylotuvimicrobium buryatense</name>
    <name type="common">Methylomicrobium buryatense</name>
    <dbReference type="NCBI Taxonomy" id="95641"/>
    <lineage>
        <taxon>Bacteria</taxon>
        <taxon>Pseudomonadati</taxon>
        <taxon>Pseudomonadota</taxon>
        <taxon>Gammaproteobacteria</taxon>
        <taxon>Methylococcales</taxon>
        <taxon>Methylococcaceae</taxon>
        <taxon>Methylotuvimicrobium</taxon>
    </lineage>
</organism>
<sequence>MHSYESDIIAWANEQAALLRVGQFNMLDLEHIADEIEDVGKSERRELRSRMAILLAHLLKWQYHQEGFRSKSWQRTIKEQRRGIAGCLKETPSLKTDLAQSDWWEWVWSDAVSLAVKETGLDCVPESCPWGIELVMNSEFWPE</sequence>
<dbReference type="Pfam" id="PF01724">
    <property type="entry name" value="DUF29"/>
    <property type="match status" value="1"/>
</dbReference>
<dbReference type="PANTHER" id="PTHR34235:SF4">
    <property type="entry name" value="SLR0291 PROTEIN"/>
    <property type="match status" value="1"/>
</dbReference>
<evidence type="ECO:0000313" key="1">
    <source>
        <dbReference type="EMBL" id="QCW83885.1"/>
    </source>
</evidence>
<dbReference type="STRING" id="675511.GCA_000341735_03894"/>
<reference evidence="2" key="1">
    <citation type="journal article" date="2019" name="J. Bacteriol.">
        <title>A Mutagenic Screen Identifies a TonB-Dependent Receptor Required for the Lanthanide Metal Switch in the Type I Methanotroph 'Methylotuvimicrobium buryatense' 5GB1C.</title>
        <authorList>
            <person name="Groom J.D."/>
            <person name="Ford S.M."/>
            <person name="Pesesky M.W."/>
            <person name="Lidstrom M.E."/>
        </authorList>
    </citation>
    <scope>NUCLEOTIDE SEQUENCE [LARGE SCALE GENOMIC DNA]</scope>
    <source>
        <strain evidence="2">5GB1C</strain>
    </source>
</reference>
<dbReference type="KEGG" id="mbur:EQU24_17785"/>
<proteinExistence type="predicted"/>
<accession>A0A4V1IK71</accession>
<dbReference type="RefSeq" id="WP_026130340.1">
    <property type="nucleotide sequence ID" value="NZ_CP035467.1"/>
</dbReference>
<dbReference type="OrthoDB" id="5766125at2"/>
<dbReference type="AlphaFoldDB" id="A0A4V1IK71"/>
<name>A0A4V1IK71_METBY</name>
<dbReference type="Gene3D" id="1.20.1220.20">
    <property type="entry name" value="Uncharcterised protein PF01724"/>
    <property type="match status" value="1"/>
</dbReference>
<dbReference type="EMBL" id="CP035467">
    <property type="protein sequence ID" value="QCW83885.1"/>
    <property type="molecule type" value="Genomic_DNA"/>
</dbReference>
<dbReference type="PANTHER" id="PTHR34235">
    <property type="entry name" value="SLR1203 PROTEIN-RELATED"/>
    <property type="match status" value="1"/>
</dbReference>
<dbReference type="InterPro" id="IPR002636">
    <property type="entry name" value="DUF29"/>
</dbReference>